<accession>A0A7J7E3N1</accession>
<dbReference type="InterPro" id="IPR017441">
    <property type="entry name" value="Protein_kinase_ATP_BS"/>
</dbReference>
<evidence type="ECO:0000313" key="9">
    <source>
        <dbReference type="Proteomes" id="UP000593562"/>
    </source>
</evidence>
<proteinExistence type="inferred from homology"/>
<dbReference type="SMART" id="SM00220">
    <property type="entry name" value="S_TKc"/>
    <property type="match status" value="1"/>
</dbReference>
<feature type="binding site" evidence="5">
    <location>
        <position position="34"/>
    </location>
    <ligand>
        <name>ATP</name>
        <dbReference type="ChEBI" id="CHEBI:30616"/>
    </ligand>
</feature>
<dbReference type="PANTHER" id="PTHR48011">
    <property type="entry name" value="CCR4-NOT TRANSCRIPTIONAL COMPLEX SUBUNIT CAF120-RELATED"/>
    <property type="match status" value="1"/>
</dbReference>
<evidence type="ECO:0000256" key="4">
    <source>
        <dbReference type="ARBA" id="ARBA00022840"/>
    </source>
</evidence>
<sequence>MEWVRGEAIGHGSFATVNLAKSCSCQYPSVMAVKSCDVIDSDWLKNEKEVLGLIGNCPQIIQCYGDDYSSENGERLYNLFLEYANRGSLANQLKKTTGGCFPESDVRHYTRLILLGLKQIHSKGFAHCDIKLQNLLLLDNRAVKIADFGLAKKSGEKQSGEQSRVQIRGTPLYMAPESVNENEYESPADVWALGCAVVEMVTGKNAWNCGPEANVFKLLIRIGTGDELPVIPDELSEEGKDFLRKCFVKDPRERWTAEMLLNHPFVSAGEEVILVNDDVMKDSKNSPASPRCPFDFPVWVSVSGSEVSSPDTSFCYELSHRYTSPAERVRQLDSLDAMSSDWSFSENWFPVR</sequence>
<organism evidence="8 9">
    <name type="scientific">Tripterygium wilfordii</name>
    <name type="common">Thunder God vine</name>
    <dbReference type="NCBI Taxonomy" id="458696"/>
    <lineage>
        <taxon>Eukaryota</taxon>
        <taxon>Viridiplantae</taxon>
        <taxon>Streptophyta</taxon>
        <taxon>Embryophyta</taxon>
        <taxon>Tracheophyta</taxon>
        <taxon>Spermatophyta</taxon>
        <taxon>Magnoliopsida</taxon>
        <taxon>eudicotyledons</taxon>
        <taxon>Gunneridae</taxon>
        <taxon>Pentapetalae</taxon>
        <taxon>rosids</taxon>
        <taxon>fabids</taxon>
        <taxon>Celastrales</taxon>
        <taxon>Celastraceae</taxon>
        <taxon>Tripterygium</taxon>
    </lineage>
</organism>
<dbReference type="InterPro" id="IPR000719">
    <property type="entry name" value="Prot_kinase_dom"/>
</dbReference>
<dbReference type="GO" id="GO:0004674">
    <property type="term" value="F:protein serine/threonine kinase activity"/>
    <property type="evidence" value="ECO:0007669"/>
    <property type="project" value="UniProtKB-KW"/>
</dbReference>
<dbReference type="AlphaFoldDB" id="A0A7J7E3N1"/>
<keyword evidence="4 5" id="KW-0067">ATP-binding</keyword>
<dbReference type="InterPro" id="IPR011009">
    <property type="entry name" value="Kinase-like_dom_sf"/>
</dbReference>
<evidence type="ECO:0000256" key="5">
    <source>
        <dbReference type="PROSITE-ProRule" id="PRU10141"/>
    </source>
</evidence>
<dbReference type="SUPFAM" id="SSF56112">
    <property type="entry name" value="Protein kinase-like (PK-like)"/>
    <property type="match status" value="1"/>
</dbReference>
<dbReference type="FunCoup" id="A0A7J7E3N1">
    <property type="interactions" value="574"/>
</dbReference>
<dbReference type="Proteomes" id="UP000593562">
    <property type="component" value="Unassembled WGS sequence"/>
</dbReference>
<keyword evidence="9" id="KW-1185">Reference proteome</keyword>
<dbReference type="PROSITE" id="PS00108">
    <property type="entry name" value="PROTEIN_KINASE_ST"/>
    <property type="match status" value="1"/>
</dbReference>
<feature type="domain" description="Protein kinase" evidence="7">
    <location>
        <begin position="3"/>
        <end position="266"/>
    </location>
</feature>
<reference evidence="8 9" key="1">
    <citation type="journal article" date="2020" name="Nat. Commun.">
        <title>Genome of Tripterygium wilfordii and identification of cytochrome P450 involved in triptolide biosynthesis.</title>
        <authorList>
            <person name="Tu L."/>
            <person name="Su P."/>
            <person name="Zhang Z."/>
            <person name="Gao L."/>
            <person name="Wang J."/>
            <person name="Hu T."/>
            <person name="Zhou J."/>
            <person name="Zhang Y."/>
            <person name="Zhao Y."/>
            <person name="Liu Y."/>
            <person name="Song Y."/>
            <person name="Tong Y."/>
            <person name="Lu Y."/>
            <person name="Yang J."/>
            <person name="Xu C."/>
            <person name="Jia M."/>
            <person name="Peters R.J."/>
            <person name="Huang L."/>
            <person name="Gao W."/>
        </authorList>
    </citation>
    <scope>NUCLEOTIDE SEQUENCE [LARGE SCALE GENOMIC DNA]</scope>
    <source>
        <strain evidence="9">cv. XIE 37</strain>
        <tissue evidence="8">Leaf</tissue>
    </source>
</reference>
<keyword evidence="3" id="KW-0418">Kinase</keyword>
<dbReference type="EMBL" id="JAAARO010000001">
    <property type="protein sequence ID" value="KAF5752896.1"/>
    <property type="molecule type" value="Genomic_DNA"/>
</dbReference>
<comment type="similarity">
    <text evidence="6">Belongs to the protein kinase superfamily.</text>
</comment>
<dbReference type="InParanoid" id="A0A7J7E3N1"/>
<keyword evidence="6" id="KW-0723">Serine/threonine-protein kinase</keyword>
<dbReference type="CDD" id="cd06606">
    <property type="entry name" value="STKc_MAPKKK"/>
    <property type="match status" value="1"/>
</dbReference>
<evidence type="ECO:0000313" key="8">
    <source>
        <dbReference type="EMBL" id="KAF5752896.1"/>
    </source>
</evidence>
<keyword evidence="1" id="KW-0808">Transferase</keyword>
<dbReference type="GO" id="GO:0007165">
    <property type="term" value="P:signal transduction"/>
    <property type="evidence" value="ECO:0007669"/>
    <property type="project" value="TreeGrafter"/>
</dbReference>
<evidence type="ECO:0000256" key="2">
    <source>
        <dbReference type="ARBA" id="ARBA00022741"/>
    </source>
</evidence>
<dbReference type="InterPro" id="IPR052751">
    <property type="entry name" value="Plant_MAPKKK"/>
</dbReference>
<dbReference type="OrthoDB" id="8693905at2759"/>
<evidence type="ECO:0000256" key="1">
    <source>
        <dbReference type="ARBA" id="ARBA00022679"/>
    </source>
</evidence>
<evidence type="ECO:0000259" key="7">
    <source>
        <dbReference type="PROSITE" id="PS50011"/>
    </source>
</evidence>
<dbReference type="PROSITE" id="PS00107">
    <property type="entry name" value="PROTEIN_KINASE_ATP"/>
    <property type="match status" value="1"/>
</dbReference>
<evidence type="ECO:0000256" key="6">
    <source>
        <dbReference type="RuleBase" id="RU000304"/>
    </source>
</evidence>
<dbReference type="Pfam" id="PF00069">
    <property type="entry name" value="Pkinase"/>
    <property type="match status" value="1"/>
</dbReference>
<name>A0A7J7E3N1_TRIWF</name>
<dbReference type="PROSITE" id="PS50011">
    <property type="entry name" value="PROTEIN_KINASE_DOM"/>
    <property type="match status" value="1"/>
</dbReference>
<dbReference type="GO" id="GO:0005524">
    <property type="term" value="F:ATP binding"/>
    <property type="evidence" value="ECO:0007669"/>
    <property type="project" value="UniProtKB-UniRule"/>
</dbReference>
<dbReference type="InterPro" id="IPR008271">
    <property type="entry name" value="Ser/Thr_kinase_AS"/>
</dbReference>
<dbReference type="Gene3D" id="1.10.510.10">
    <property type="entry name" value="Transferase(Phosphotransferase) domain 1"/>
    <property type="match status" value="1"/>
</dbReference>
<evidence type="ECO:0000256" key="3">
    <source>
        <dbReference type="ARBA" id="ARBA00022777"/>
    </source>
</evidence>
<keyword evidence="2 5" id="KW-0547">Nucleotide-binding</keyword>
<dbReference type="PANTHER" id="PTHR48011:SF18">
    <property type="entry name" value="MITOGEN-ACTIVATED PROTEIN KINASE KINASE KINASE 19-RELATED"/>
    <property type="match status" value="1"/>
</dbReference>
<protein>
    <recommendedName>
        <fullName evidence="7">Protein kinase domain-containing protein</fullName>
    </recommendedName>
</protein>
<gene>
    <name evidence="8" type="ORF">HS088_TW01G00814</name>
</gene>
<comment type="caution">
    <text evidence="8">The sequence shown here is derived from an EMBL/GenBank/DDBJ whole genome shotgun (WGS) entry which is preliminary data.</text>
</comment>